<evidence type="ECO:0000313" key="2">
    <source>
        <dbReference type="Proteomes" id="UP000234681"/>
    </source>
</evidence>
<accession>A6ILV1</accession>
<proteinExistence type="predicted"/>
<sequence>MSAFCLCADIAGNMCCKASSIAELKARVWQMSELQEWPL</sequence>
<evidence type="ECO:0000313" key="1">
    <source>
        <dbReference type="EMBL" id="EDM01838.1"/>
    </source>
</evidence>
<gene>
    <name evidence="1" type="ORF">rCG_29653</name>
</gene>
<dbReference type="EMBL" id="CH473964">
    <property type="protein sequence ID" value="EDM01838.1"/>
    <property type="molecule type" value="Genomic_DNA"/>
</dbReference>
<reference evidence="1 2" key="1">
    <citation type="submission" date="2005-09" db="EMBL/GenBank/DDBJ databases">
        <authorList>
            <person name="Mural R.J."/>
            <person name="Li P.W."/>
            <person name="Adams M.D."/>
            <person name="Amanatides P.G."/>
            <person name="Baden-Tillson H."/>
            <person name="Barnstead M."/>
            <person name="Chin S.H."/>
            <person name="Dew I."/>
            <person name="Evans C.A."/>
            <person name="Ferriera S."/>
            <person name="Flanigan M."/>
            <person name="Fosler C."/>
            <person name="Glodek A."/>
            <person name="Gu Z."/>
            <person name="Holt R.A."/>
            <person name="Jennings D."/>
            <person name="Kraft C.L."/>
            <person name="Lu F."/>
            <person name="Nguyen T."/>
            <person name="Nusskern D.R."/>
            <person name="Pfannkoch C.M."/>
            <person name="Sitter C."/>
            <person name="Sutton G.G."/>
            <person name="Venter J.C."/>
            <person name="Wang Z."/>
            <person name="Woodage T."/>
            <person name="Zheng X.H."/>
            <person name="Zhong F."/>
        </authorList>
    </citation>
    <scope>NUCLEOTIDE SEQUENCE [LARGE SCALE GENOMIC DNA]</scope>
    <source>
        <strain>BN</strain>
        <strain evidence="2">Sprague-Dawley</strain>
    </source>
</reference>
<protein>
    <submittedName>
        <fullName evidence="1">RCG29653</fullName>
    </submittedName>
</protein>
<dbReference type="Proteomes" id="UP000234681">
    <property type="component" value="Chromosome 4"/>
</dbReference>
<dbReference type="AlphaFoldDB" id="A6ILV1"/>
<name>A6ILV1_RAT</name>
<organism evidence="1 2">
    <name type="scientific">Rattus norvegicus</name>
    <name type="common">Rat</name>
    <dbReference type="NCBI Taxonomy" id="10116"/>
    <lineage>
        <taxon>Eukaryota</taxon>
        <taxon>Metazoa</taxon>
        <taxon>Chordata</taxon>
        <taxon>Craniata</taxon>
        <taxon>Vertebrata</taxon>
        <taxon>Euteleostomi</taxon>
        <taxon>Mammalia</taxon>
        <taxon>Eutheria</taxon>
        <taxon>Euarchontoglires</taxon>
        <taxon>Glires</taxon>
        <taxon>Rodentia</taxon>
        <taxon>Myomorpha</taxon>
        <taxon>Muroidea</taxon>
        <taxon>Muridae</taxon>
        <taxon>Murinae</taxon>
        <taxon>Rattus</taxon>
    </lineage>
</organism>